<reference evidence="2" key="1">
    <citation type="journal article" date="2023" name="Nat. Plants">
        <title>Single-cell RNA sequencing provides a high-resolution roadmap for understanding the multicellular compartmentation of specialized metabolism.</title>
        <authorList>
            <person name="Sun S."/>
            <person name="Shen X."/>
            <person name="Li Y."/>
            <person name="Li Y."/>
            <person name="Wang S."/>
            <person name="Li R."/>
            <person name="Zhang H."/>
            <person name="Shen G."/>
            <person name="Guo B."/>
            <person name="Wei J."/>
            <person name="Xu J."/>
            <person name="St-Pierre B."/>
            <person name="Chen S."/>
            <person name="Sun C."/>
        </authorList>
    </citation>
    <scope>NUCLEOTIDE SEQUENCE [LARGE SCALE GENOMIC DNA]</scope>
</reference>
<evidence type="ECO:0000313" key="1">
    <source>
        <dbReference type="EMBL" id="KAI5672273.1"/>
    </source>
</evidence>
<sequence>MTRKLKLITTRKLRGAAGPWEIYKYARARVGSGLDDAIAGILDWTVYLVRLDAAGPMQLDQGELKVMRLGQMLDRSGVVRLAGKLSKLNTSSLKTQGSRNLLMIIPRQGWKYLTRGSSTGKQNENTYLSRQTQTKNSMPKTSAVYCASGRPELIWEEHDMKKCERECLVSPRMLELIRGFEEQLGSLSESRHISTASTLEFKITRYAADPTAEHDVLSMKTDWAKPSTVLCPSSSGSTLPSLKLSTPSEEAIVQGTSHMQCSLDAFEHMIITKTVILVGMGFSYVFINRKGTCPAVGTESGYKYFRLGKIPIRQSSHAYASIKIMQMPDLYSCMPKHVNFQARAFSNI</sequence>
<accession>A0ACC0BI43</accession>
<organism evidence="1 2">
    <name type="scientific">Catharanthus roseus</name>
    <name type="common">Madagascar periwinkle</name>
    <name type="synonym">Vinca rosea</name>
    <dbReference type="NCBI Taxonomy" id="4058"/>
    <lineage>
        <taxon>Eukaryota</taxon>
        <taxon>Viridiplantae</taxon>
        <taxon>Streptophyta</taxon>
        <taxon>Embryophyta</taxon>
        <taxon>Tracheophyta</taxon>
        <taxon>Spermatophyta</taxon>
        <taxon>Magnoliopsida</taxon>
        <taxon>eudicotyledons</taxon>
        <taxon>Gunneridae</taxon>
        <taxon>Pentapetalae</taxon>
        <taxon>asterids</taxon>
        <taxon>lamiids</taxon>
        <taxon>Gentianales</taxon>
        <taxon>Apocynaceae</taxon>
        <taxon>Rauvolfioideae</taxon>
        <taxon>Vinceae</taxon>
        <taxon>Catharanthinae</taxon>
        <taxon>Catharanthus</taxon>
    </lineage>
</organism>
<gene>
    <name evidence="1" type="ORF">M9H77_12637</name>
</gene>
<keyword evidence="2" id="KW-1185">Reference proteome</keyword>
<proteinExistence type="predicted"/>
<comment type="caution">
    <text evidence="1">The sequence shown here is derived from an EMBL/GenBank/DDBJ whole genome shotgun (WGS) entry which is preliminary data.</text>
</comment>
<evidence type="ECO:0000313" key="2">
    <source>
        <dbReference type="Proteomes" id="UP001060085"/>
    </source>
</evidence>
<dbReference type="Proteomes" id="UP001060085">
    <property type="component" value="Linkage Group LG03"/>
</dbReference>
<name>A0ACC0BI43_CATRO</name>
<dbReference type="EMBL" id="CM044703">
    <property type="protein sequence ID" value="KAI5672273.1"/>
    <property type="molecule type" value="Genomic_DNA"/>
</dbReference>
<protein>
    <submittedName>
        <fullName evidence="1">Uncharacterized protein</fullName>
    </submittedName>
</protein>